<accession>X1P447</accession>
<feature type="non-terminal residue" evidence="1">
    <location>
        <position position="1"/>
    </location>
</feature>
<reference evidence="1" key="1">
    <citation type="journal article" date="2014" name="Front. Microbiol.">
        <title>High frequency of phylogenetically diverse reductive dehalogenase-homologous genes in deep subseafloor sedimentary metagenomes.</title>
        <authorList>
            <person name="Kawai M."/>
            <person name="Futagami T."/>
            <person name="Toyoda A."/>
            <person name="Takaki Y."/>
            <person name="Nishi S."/>
            <person name="Hori S."/>
            <person name="Arai W."/>
            <person name="Tsubouchi T."/>
            <person name="Morono Y."/>
            <person name="Uchiyama I."/>
            <person name="Ito T."/>
            <person name="Fujiyama A."/>
            <person name="Inagaki F."/>
            <person name="Takami H."/>
        </authorList>
    </citation>
    <scope>NUCLEOTIDE SEQUENCE</scope>
    <source>
        <strain evidence="1">Expedition CK06-06</strain>
    </source>
</reference>
<organism evidence="1">
    <name type="scientific">marine sediment metagenome</name>
    <dbReference type="NCBI Taxonomy" id="412755"/>
    <lineage>
        <taxon>unclassified sequences</taxon>
        <taxon>metagenomes</taxon>
        <taxon>ecological metagenomes</taxon>
    </lineage>
</organism>
<dbReference type="EMBL" id="BARV01041423">
    <property type="protein sequence ID" value="GAI50623.1"/>
    <property type="molecule type" value="Genomic_DNA"/>
</dbReference>
<protein>
    <submittedName>
        <fullName evidence="1">Uncharacterized protein</fullName>
    </submittedName>
</protein>
<evidence type="ECO:0000313" key="1">
    <source>
        <dbReference type="EMBL" id="GAI50623.1"/>
    </source>
</evidence>
<gene>
    <name evidence="1" type="ORF">S06H3_62712</name>
</gene>
<name>X1P447_9ZZZZ</name>
<sequence length="77" mass="8535">DGRVIKRGLAPAEVEIEDVRRPMLVTVGKEGEKPVIGYTTLEILGFKINPITGKLKRTVAIEYLQGTINSASRIIWD</sequence>
<proteinExistence type="predicted"/>
<comment type="caution">
    <text evidence="1">The sequence shown here is derived from an EMBL/GenBank/DDBJ whole genome shotgun (WGS) entry which is preliminary data.</text>
</comment>
<dbReference type="AlphaFoldDB" id="X1P447"/>